<dbReference type="SUPFAM" id="SSF53474">
    <property type="entry name" value="alpha/beta-Hydrolases"/>
    <property type="match status" value="1"/>
</dbReference>
<dbReference type="PANTHER" id="PTHR43798:SF31">
    <property type="entry name" value="AB HYDROLASE SUPERFAMILY PROTEIN YCLE"/>
    <property type="match status" value="1"/>
</dbReference>
<keyword evidence="1" id="KW-0378">Hydrolase</keyword>
<evidence type="ECO:0000313" key="3">
    <source>
        <dbReference type="EMBL" id="BAC13220.1"/>
    </source>
</evidence>
<dbReference type="PhylomeDB" id="Q8ERN7"/>
<keyword evidence="4" id="KW-1185">Reference proteome</keyword>
<evidence type="ECO:0000259" key="2">
    <source>
        <dbReference type="Pfam" id="PF00561"/>
    </source>
</evidence>
<dbReference type="AlphaFoldDB" id="Q8ERN7"/>
<reference evidence="3 4" key="1">
    <citation type="journal article" date="2001" name="FEMS Microbiol. Lett.">
        <title>Oceanobacillus iheyensis gen. nov., sp. nov., a deep-sea extremely halotolerant and alkaliphilic species isolated from a depth of 1050 m on the Iheya Ridge.</title>
        <authorList>
            <person name="Lu J."/>
            <person name="Nogi Y."/>
            <person name="Takami H."/>
        </authorList>
    </citation>
    <scope>NUCLEOTIDE SEQUENCE [LARGE SCALE GENOMIC DNA]</scope>
    <source>
        <strain evidence="4">DSM 14371 / CIP 107618 / JCM 11309 / KCTC 3954 / HTE831</strain>
    </source>
</reference>
<evidence type="ECO:0000313" key="4">
    <source>
        <dbReference type="Proteomes" id="UP000000822"/>
    </source>
</evidence>
<proteinExistence type="predicted"/>
<dbReference type="InterPro" id="IPR000073">
    <property type="entry name" value="AB_hydrolase_1"/>
</dbReference>
<dbReference type="Pfam" id="PF00561">
    <property type="entry name" value="Abhydrolase_1"/>
    <property type="match status" value="1"/>
</dbReference>
<dbReference type="InterPro" id="IPR029058">
    <property type="entry name" value="AB_hydrolase_fold"/>
</dbReference>
<accession>Q8ERN7</accession>
<dbReference type="GO" id="GO:0016020">
    <property type="term" value="C:membrane"/>
    <property type="evidence" value="ECO:0007669"/>
    <property type="project" value="TreeGrafter"/>
</dbReference>
<evidence type="ECO:0000256" key="1">
    <source>
        <dbReference type="ARBA" id="ARBA00022801"/>
    </source>
</evidence>
<dbReference type="STRING" id="221109.gene:10733504"/>
<dbReference type="EMBL" id="BA000028">
    <property type="protein sequence ID" value="BAC13220.1"/>
    <property type="molecule type" value="Genomic_DNA"/>
</dbReference>
<reference evidence="3 4" key="2">
    <citation type="journal article" date="2002" name="Nucleic Acids Res.">
        <title>Genome sequence of Oceanobacillus iheyensis isolated from the Iheya Ridge and its unexpected adaptive capabilities to extreme environments.</title>
        <authorList>
            <person name="Takami H."/>
            <person name="Takaki Y."/>
            <person name="Uchiyama I."/>
        </authorList>
    </citation>
    <scope>NUCLEOTIDE SEQUENCE [LARGE SCALE GENOMIC DNA]</scope>
    <source>
        <strain evidence="4">DSM 14371 / CIP 107618 / JCM 11309 / KCTC 3954 / HTE831</strain>
    </source>
</reference>
<name>Q8ERN7_OCEIH</name>
<dbReference type="Gene3D" id="3.40.50.1820">
    <property type="entry name" value="alpha/beta hydrolase"/>
    <property type="match status" value="1"/>
</dbReference>
<organism evidence="3 4">
    <name type="scientific">Oceanobacillus iheyensis (strain DSM 14371 / CIP 107618 / JCM 11309 / KCTC 3954 / HTE831)</name>
    <dbReference type="NCBI Taxonomy" id="221109"/>
    <lineage>
        <taxon>Bacteria</taxon>
        <taxon>Bacillati</taxon>
        <taxon>Bacillota</taxon>
        <taxon>Bacilli</taxon>
        <taxon>Bacillales</taxon>
        <taxon>Bacillaceae</taxon>
        <taxon>Oceanobacillus</taxon>
    </lineage>
</organism>
<dbReference type="PANTHER" id="PTHR43798">
    <property type="entry name" value="MONOACYLGLYCEROL LIPASE"/>
    <property type="match status" value="1"/>
</dbReference>
<feature type="domain" description="AB hydrolase-1" evidence="2">
    <location>
        <begin position="41"/>
        <end position="272"/>
    </location>
</feature>
<sequence length="293" mass="34470">MHDSGDYMKKWLRKEVTTDRGIFEIFIKGEGEPLCVTHYYSSYNNTGDYFAESFTKTNTVYLVNLREAGNSVKASLPYQLSMLESILDLESIRKSLEVDRWGFAGHSTGGILGVVYGIYFSRSLHYLVLVGATAREYVTFSEDCIYNQKHPDFEEMQFLTNELMQSKSISEKKRLKKRRTQLSLLDPQKYETYFSLDIQKEISATRLAFYNREMHVFDVTKKLKLIDIPCLIICGKYDVQCPLLYSIEMHDLILDSNLVVFEESNHYPFLEEEDQFKKEYYEFFYAQFCRSRK</sequence>
<dbReference type="Proteomes" id="UP000000822">
    <property type="component" value="Chromosome"/>
</dbReference>
<gene>
    <name evidence="3" type="ordered locus">OB1264</name>
</gene>
<dbReference type="InterPro" id="IPR050266">
    <property type="entry name" value="AB_hydrolase_sf"/>
</dbReference>
<dbReference type="eggNOG" id="COG0596">
    <property type="taxonomic scope" value="Bacteria"/>
</dbReference>
<dbReference type="HOGENOM" id="CLU_020336_50_0_9"/>
<protein>
    <submittedName>
        <fullName evidence="3">Hypothetical conserved protein</fullName>
    </submittedName>
</protein>
<dbReference type="KEGG" id="oih:OB1264"/>
<dbReference type="GO" id="GO:0016787">
    <property type="term" value="F:hydrolase activity"/>
    <property type="evidence" value="ECO:0007669"/>
    <property type="project" value="UniProtKB-KW"/>
</dbReference>
<dbReference type="ESTHER" id="oceih-OB1264">
    <property type="family name" value="6_AlphaBeta_hydrolase"/>
</dbReference>